<feature type="region of interest" description="Disordered" evidence="1">
    <location>
        <begin position="1"/>
        <end position="44"/>
    </location>
</feature>
<evidence type="ECO:0000313" key="2">
    <source>
        <dbReference type="EMBL" id="MCU4719276.1"/>
    </source>
</evidence>
<dbReference type="Proteomes" id="UP001209746">
    <property type="component" value="Unassembled WGS sequence"/>
</dbReference>
<evidence type="ECO:0000313" key="4">
    <source>
        <dbReference type="Proteomes" id="UP001208186"/>
    </source>
</evidence>
<reference evidence="3" key="1">
    <citation type="submission" date="2023-02" db="EMBL/GenBank/DDBJ databases">
        <title>Enrichment on poylsaccharides allowed isolation of novel metabolic and taxonomic groups of Haloarchaea.</title>
        <authorList>
            <person name="Sorokin D.Y."/>
            <person name="Elcheninov A.G."/>
            <person name="Khizhniak T.V."/>
            <person name="Kolganova T.V."/>
            <person name="Kublanov I.V."/>
        </authorList>
    </citation>
    <scope>NUCLEOTIDE SEQUENCE</scope>
    <source>
        <strain evidence="2 4">HArc-curdl5-1</strain>
        <strain evidence="3">HArc-curdl7</strain>
    </source>
</reference>
<dbReference type="EMBL" id="JAOPKD010000031">
    <property type="protein sequence ID" value="MCU4728539.1"/>
    <property type="molecule type" value="Genomic_DNA"/>
</dbReference>
<dbReference type="Proteomes" id="UP001208186">
    <property type="component" value="Unassembled WGS sequence"/>
</dbReference>
<proteinExistence type="predicted"/>
<comment type="caution">
    <text evidence="3">The sequence shown here is derived from an EMBL/GenBank/DDBJ whole genome shotgun (WGS) entry which is preliminary data.</text>
</comment>
<feature type="compositionally biased region" description="Polar residues" evidence="1">
    <location>
        <begin position="30"/>
        <end position="39"/>
    </location>
</feature>
<feature type="compositionally biased region" description="Basic and acidic residues" evidence="1">
    <location>
        <begin position="19"/>
        <end position="29"/>
    </location>
</feature>
<evidence type="ECO:0000256" key="1">
    <source>
        <dbReference type="SAM" id="MobiDB-lite"/>
    </source>
</evidence>
<keyword evidence="4" id="KW-1185">Reference proteome</keyword>
<sequence length="92" mass="10521">MAAQEDSGEDRVAGVTIPEPHRVIDHRSVEQTTATSDESPSAAEMDCRWIEAMRERLRRETAAEETFVWTDEDDRIAAFLEREGLCYCCEIQ</sequence>
<dbReference type="RefSeq" id="WP_315910024.1">
    <property type="nucleotide sequence ID" value="NZ_JAOPKC010000024.1"/>
</dbReference>
<protein>
    <submittedName>
        <fullName evidence="3">Uncharacterized protein</fullName>
    </submittedName>
</protein>
<name>A0AAE3IH23_9EURY</name>
<accession>A0AAE3IH23</accession>
<gene>
    <name evidence="3" type="ORF">OB914_16440</name>
    <name evidence="2" type="ORF">OB916_14585</name>
</gene>
<evidence type="ECO:0000313" key="3">
    <source>
        <dbReference type="EMBL" id="MCU4728539.1"/>
    </source>
</evidence>
<dbReference type="AlphaFoldDB" id="A0AAE3IH23"/>
<evidence type="ECO:0000313" key="5">
    <source>
        <dbReference type="Proteomes" id="UP001209746"/>
    </source>
</evidence>
<organism evidence="3 5">
    <name type="scientific">Halapricum hydrolyticum</name>
    <dbReference type="NCBI Taxonomy" id="2979991"/>
    <lineage>
        <taxon>Archaea</taxon>
        <taxon>Methanobacteriati</taxon>
        <taxon>Methanobacteriota</taxon>
        <taxon>Stenosarchaea group</taxon>
        <taxon>Halobacteria</taxon>
        <taxon>Halobacteriales</taxon>
        <taxon>Haloarculaceae</taxon>
        <taxon>Halapricum</taxon>
    </lineage>
</organism>
<dbReference type="EMBL" id="JAOPKC010000024">
    <property type="protein sequence ID" value="MCU4719276.1"/>
    <property type="molecule type" value="Genomic_DNA"/>
</dbReference>